<feature type="compositionally biased region" description="Basic residues" evidence="1">
    <location>
        <begin position="109"/>
        <end position="120"/>
    </location>
</feature>
<dbReference type="AlphaFoldDB" id="A0A420Y1Q8"/>
<feature type="compositionally biased region" description="Basic residues" evidence="1">
    <location>
        <begin position="80"/>
        <end position="101"/>
    </location>
</feature>
<feature type="region of interest" description="Disordered" evidence="1">
    <location>
        <begin position="1"/>
        <end position="26"/>
    </location>
</feature>
<feature type="domain" description="DUF2423" evidence="2">
    <location>
        <begin position="1"/>
        <end position="44"/>
    </location>
</feature>
<feature type="compositionally biased region" description="Basic and acidic residues" evidence="1">
    <location>
        <begin position="46"/>
        <end position="66"/>
    </location>
</feature>
<evidence type="ECO:0000259" key="2">
    <source>
        <dbReference type="Pfam" id="PF10338"/>
    </source>
</evidence>
<dbReference type="Pfam" id="PF10338">
    <property type="entry name" value="YBL028C_N"/>
    <property type="match status" value="1"/>
</dbReference>
<dbReference type="PANTHER" id="PTHR28219">
    <property type="entry name" value="UPF0642 PROTEIN YBL028C"/>
    <property type="match status" value="1"/>
</dbReference>
<accession>A0A420Y1Q8</accession>
<gene>
    <name evidence="3" type="ORF">DL546_002696</name>
</gene>
<feature type="region of interest" description="Disordered" evidence="1">
    <location>
        <begin position="39"/>
        <end position="120"/>
    </location>
</feature>
<protein>
    <recommendedName>
        <fullName evidence="2">DUF2423 domain-containing protein</fullName>
    </recommendedName>
</protein>
<dbReference type="InterPro" id="IPR019434">
    <property type="entry name" value="DUF2423"/>
</dbReference>
<comment type="caution">
    <text evidence="3">The sequence shown here is derived from an EMBL/GenBank/DDBJ whole genome shotgun (WGS) entry which is preliminary data.</text>
</comment>
<dbReference type="Proteomes" id="UP000275385">
    <property type="component" value="Unassembled WGS sequence"/>
</dbReference>
<dbReference type="OrthoDB" id="4087970at2759"/>
<keyword evidence="4" id="KW-1185">Reference proteome</keyword>
<evidence type="ECO:0000313" key="3">
    <source>
        <dbReference type="EMBL" id="RKU41760.1"/>
    </source>
</evidence>
<dbReference type="EMBL" id="QVQW01000068">
    <property type="protein sequence ID" value="RKU41760.1"/>
    <property type="molecule type" value="Genomic_DNA"/>
</dbReference>
<evidence type="ECO:0000256" key="1">
    <source>
        <dbReference type="SAM" id="MobiDB-lite"/>
    </source>
</evidence>
<dbReference type="GO" id="GO:0030687">
    <property type="term" value="C:preribosome, large subunit precursor"/>
    <property type="evidence" value="ECO:0007669"/>
    <property type="project" value="TreeGrafter"/>
</dbReference>
<organism evidence="3 4">
    <name type="scientific">Coniochaeta pulveracea</name>
    <dbReference type="NCBI Taxonomy" id="177199"/>
    <lineage>
        <taxon>Eukaryota</taxon>
        <taxon>Fungi</taxon>
        <taxon>Dikarya</taxon>
        <taxon>Ascomycota</taxon>
        <taxon>Pezizomycotina</taxon>
        <taxon>Sordariomycetes</taxon>
        <taxon>Sordariomycetidae</taxon>
        <taxon>Coniochaetales</taxon>
        <taxon>Coniochaetaceae</taxon>
        <taxon>Coniochaeta</taxon>
    </lineage>
</organism>
<feature type="compositionally biased region" description="Polar residues" evidence="1">
    <location>
        <begin position="1"/>
        <end position="17"/>
    </location>
</feature>
<evidence type="ECO:0000313" key="4">
    <source>
        <dbReference type="Proteomes" id="UP000275385"/>
    </source>
</evidence>
<proteinExistence type="predicted"/>
<name>A0A420Y1Q8_9PEZI</name>
<sequence>MAKSSRASSVKSNNQRLKANVFGPVESERTARLSAKLLELASQPKAKPEVEMKDAAEEGEKSTAADKDDETMEIDSAASKSRKKSRGVVHRSGIAKRKAKKSAIVFPTRNRKQMPKKKTA</sequence>
<dbReference type="PANTHER" id="PTHR28219:SF1">
    <property type="entry name" value="UPF0642 PROTEIN YBL028C"/>
    <property type="match status" value="1"/>
</dbReference>
<reference evidence="3 4" key="1">
    <citation type="submission" date="2018-08" db="EMBL/GenBank/DDBJ databases">
        <title>Draft genome of the lignicolous fungus Coniochaeta pulveracea.</title>
        <authorList>
            <person name="Borstlap C.J."/>
            <person name="De Witt R.N."/>
            <person name="Botha A."/>
            <person name="Volschenk H."/>
        </authorList>
    </citation>
    <scope>NUCLEOTIDE SEQUENCE [LARGE SCALE GENOMIC DNA]</scope>
    <source>
        <strain evidence="3 4">CAB683</strain>
    </source>
</reference>